<keyword evidence="6" id="KW-1185">Reference proteome</keyword>
<feature type="domain" description="PpiC" evidence="4">
    <location>
        <begin position="208"/>
        <end position="309"/>
    </location>
</feature>
<dbReference type="SUPFAM" id="SSF109998">
    <property type="entry name" value="Triger factor/SurA peptide-binding domain-like"/>
    <property type="match status" value="1"/>
</dbReference>
<gene>
    <name evidence="5" type="ORF">GWK08_18930</name>
</gene>
<dbReference type="SUPFAM" id="SSF54534">
    <property type="entry name" value="FKBP-like"/>
    <property type="match status" value="2"/>
</dbReference>
<dbReference type="PANTHER" id="PTHR47637">
    <property type="entry name" value="CHAPERONE SURA"/>
    <property type="match status" value="1"/>
</dbReference>
<proteinExistence type="predicted"/>
<dbReference type="InterPro" id="IPR027304">
    <property type="entry name" value="Trigger_fact/SurA_dom_sf"/>
</dbReference>
<evidence type="ECO:0000313" key="6">
    <source>
        <dbReference type="Proteomes" id="UP000468581"/>
    </source>
</evidence>
<dbReference type="PROSITE" id="PS50198">
    <property type="entry name" value="PPIC_PPIASE_2"/>
    <property type="match status" value="2"/>
</dbReference>
<dbReference type="AlphaFoldDB" id="A0A6P0URH8"/>
<dbReference type="Proteomes" id="UP000468581">
    <property type="component" value="Unassembled WGS sequence"/>
</dbReference>
<evidence type="ECO:0000313" key="5">
    <source>
        <dbReference type="EMBL" id="NER15537.1"/>
    </source>
</evidence>
<dbReference type="GO" id="GO:0003755">
    <property type="term" value="F:peptidyl-prolyl cis-trans isomerase activity"/>
    <property type="evidence" value="ECO:0007669"/>
    <property type="project" value="UniProtKB-KW"/>
</dbReference>
<feature type="domain" description="PpiC" evidence="4">
    <location>
        <begin position="312"/>
        <end position="426"/>
    </location>
</feature>
<evidence type="ECO:0000256" key="1">
    <source>
        <dbReference type="ARBA" id="ARBA00022729"/>
    </source>
</evidence>
<organism evidence="5 6">
    <name type="scientific">Leptobacterium flavescens</name>
    <dbReference type="NCBI Taxonomy" id="472055"/>
    <lineage>
        <taxon>Bacteria</taxon>
        <taxon>Pseudomonadati</taxon>
        <taxon>Bacteroidota</taxon>
        <taxon>Flavobacteriia</taxon>
        <taxon>Flavobacteriales</taxon>
        <taxon>Flavobacteriaceae</taxon>
        <taxon>Leptobacterium</taxon>
    </lineage>
</organism>
<protein>
    <submittedName>
        <fullName evidence="5">Peptidylprolyl isomerase</fullName>
    </submittedName>
</protein>
<evidence type="ECO:0000256" key="3">
    <source>
        <dbReference type="SAM" id="SignalP"/>
    </source>
</evidence>
<dbReference type="Pfam" id="PF00639">
    <property type="entry name" value="Rotamase"/>
    <property type="match status" value="2"/>
</dbReference>
<feature type="chain" id="PRO_5026791148" evidence="3">
    <location>
        <begin position="32"/>
        <end position="486"/>
    </location>
</feature>
<dbReference type="InterPro" id="IPR046357">
    <property type="entry name" value="PPIase_dom_sf"/>
</dbReference>
<keyword evidence="1 3" id="KW-0732">Signal</keyword>
<dbReference type="InterPro" id="IPR050280">
    <property type="entry name" value="OMP_Chaperone_SurA"/>
</dbReference>
<dbReference type="EMBL" id="JAABOO010000005">
    <property type="protein sequence ID" value="NER15537.1"/>
    <property type="molecule type" value="Genomic_DNA"/>
</dbReference>
<dbReference type="PANTHER" id="PTHR47637:SF1">
    <property type="entry name" value="CHAPERONE SURA"/>
    <property type="match status" value="1"/>
</dbReference>
<sequence length="486" mass="55858">MLFKKNNLKFMKRISYVAGLFSFLAVQVLTAQEVASGIVNEEASKNVVKTADTTQVTTRIKVDGVAAVIGDYVILESDVDKILIDIRSQGGKAEDVTKCQLLGKLMEDKLYAHHAVQDSIEVSDTEIQNVVSYKIEQFVAQVGSMEKLLQFYNKDSEESFREELFEIEKGRELSDRMRSKILEEIEITPEEVRQWFNKIPKDELPVFGAEMELAQIVKLPKASKEEIDRVVNRLKEMKRDVEENGASFATKAILNSKDEGSRAKGGFYSINKKTNFVKEFKDVAYSLEEGQVSDPFETDFGWHILMVEKIRGQELDVRHILLKPEVSDKAMDEAKEELNLIRKRIMDKEMTFEEAAKEFSDQKETKFDGGVLRNPTNFDTRFELNKIDPILYNQVRDLKGNEISLPVIQEGDTGNIAGYKILRVTDRHDEHPADFSKDYLKIQELALRDKQRKVIEEWTVKKIKDTYINVSPDNRSCNFALNWLKK</sequence>
<name>A0A6P0URH8_9FLAO</name>
<dbReference type="Gene3D" id="1.10.4030.10">
    <property type="entry name" value="Porin chaperone SurA, peptide-binding domain"/>
    <property type="match status" value="1"/>
</dbReference>
<feature type="signal peptide" evidence="3">
    <location>
        <begin position="1"/>
        <end position="31"/>
    </location>
</feature>
<keyword evidence="2" id="KW-0697">Rotamase</keyword>
<dbReference type="Gene3D" id="3.10.50.40">
    <property type="match status" value="2"/>
</dbReference>
<dbReference type="InterPro" id="IPR000297">
    <property type="entry name" value="PPIase_PpiC"/>
</dbReference>
<keyword evidence="2 5" id="KW-0413">Isomerase</keyword>
<evidence type="ECO:0000259" key="4">
    <source>
        <dbReference type="PROSITE" id="PS50198"/>
    </source>
</evidence>
<reference evidence="5 6" key="1">
    <citation type="submission" date="2020-01" db="EMBL/GenBank/DDBJ databases">
        <title>Leptobacterium flavescens.</title>
        <authorList>
            <person name="Wang G."/>
        </authorList>
    </citation>
    <scope>NUCLEOTIDE SEQUENCE [LARGE SCALE GENOMIC DNA]</scope>
    <source>
        <strain evidence="5 6">KCTC 22160</strain>
    </source>
</reference>
<comment type="caution">
    <text evidence="5">The sequence shown here is derived from an EMBL/GenBank/DDBJ whole genome shotgun (WGS) entry which is preliminary data.</text>
</comment>
<evidence type="ECO:0000256" key="2">
    <source>
        <dbReference type="PROSITE-ProRule" id="PRU00278"/>
    </source>
</evidence>
<accession>A0A6P0URH8</accession>